<keyword evidence="4" id="KW-1185">Reference proteome</keyword>
<accession>A0A7W7SFV3</accession>
<feature type="region of interest" description="Disordered" evidence="1">
    <location>
        <begin position="209"/>
        <end position="258"/>
    </location>
</feature>
<keyword evidence="2" id="KW-0732">Signal</keyword>
<comment type="caution">
    <text evidence="3">The sequence shown here is derived from an EMBL/GenBank/DDBJ whole genome shotgun (WGS) entry which is preliminary data.</text>
</comment>
<dbReference type="AlphaFoldDB" id="A0A7W7SFV3"/>
<evidence type="ECO:0000313" key="3">
    <source>
        <dbReference type="EMBL" id="MBB4949713.1"/>
    </source>
</evidence>
<name>A0A7W7SFV3_9ACTN</name>
<evidence type="ECO:0008006" key="5">
    <source>
        <dbReference type="Google" id="ProtNLM"/>
    </source>
</evidence>
<proteinExistence type="predicted"/>
<evidence type="ECO:0000256" key="2">
    <source>
        <dbReference type="SAM" id="SignalP"/>
    </source>
</evidence>
<organism evidence="3 4">
    <name type="scientific">Kitasatospora gansuensis</name>
    <dbReference type="NCBI Taxonomy" id="258050"/>
    <lineage>
        <taxon>Bacteria</taxon>
        <taxon>Bacillati</taxon>
        <taxon>Actinomycetota</taxon>
        <taxon>Actinomycetes</taxon>
        <taxon>Kitasatosporales</taxon>
        <taxon>Streptomycetaceae</taxon>
        <taxon>Kitasatospora</taxon>
    </lineage>
</organism>
<feature type="signal peptide" evidence="2">
    <location>
        <begin position="1"/>
        <end position="21"/>
    </location>
</feature>
<reference evidence="3 4" key="1">
    <citation type="submission" date="2020-08" db="EMBL/GenBank/DDBJ databases">
        <title>Sequencing the genomes of 1000 actinobacteria strains.</title>
        <authorList>
            <person name="Klenk H.-P."/>
        </authorList>
    </citation>
    <scope>NUCLEOTIDE SEQUENCE [LARGE SCALE GENOMIC DNA]</scope>
    <source>
        <strain evidence="3 4">DSM 44786</strain>
    </source>
</reference>
<dbReference type="Proteomes" id="UP000573327">
    <property type="component" value="Unassembled WGS sequence"/>
</dbReference>
<sequence length="258" mass="26519">MTRWLSRTVLTWGVVVLAAVAAVSGCGAAGQLHDAGPARPIAARPIAQPLWAAETSAAAASEATVPAPAPLPGITVSGDDIRTVEVRSVLEKDPALRAEEQKALTGCQGCTVRPPEYRDVSGDGRVELITAVLTGSETGYLHVYTLRDGRLYAALAQRVVSGFTAETVGQDLVVREPNGSQVRTATTYQWTDLRLAPLTGPAADATLCEPTPAPAPTAVPSVDPKAGRPKTGSPGPQVSIAPSLPPGKSSGPVPVKPS</sequence>
<feature type="chain" id="PRO_5039281577" description="Lipoprotein" evidence="2">
    <location>
        <begin position="22"/>
        <end position="258"/>
    </location>
</feature>
<dbReference type="EMBL" id="JACHJR010000001">
    <property type="protein sequence ID" value="MBB4949713.1"/>
    <property type="molecule type" value="Genomic_DNA"/>
</dbReference>
<evidence type="ECO:0000256" key="1">
    <source>
        <dbReference type="SAM" id="MobiDB-lite"/>
    </source>
</evidence>
<dbReference type="PROSITE" id="PS51257">
    <property type="entry name" value="PROKAR_LIPOPROTEIN"/>
    <property type="match status" value="1"/>
</dbReference>
<evidence type="ECO:0000313" key="4">
    <source>
        <dbReference type="Proteomes" id="UP000573327"/>
    </source>
</evidence>
<protein>
    <recommendedName>
        <fullName evidence="5">Lipoprotein</fullName>
    </recommendedName>
</protein>
<gene>
    <name evidence="3" type="ORF">F4556_005248</name>
</gene>
<dbReference type="RefSeq" id="WP_184920259.1">
    <property type="nucleotide sequence ID" value="NZ_JACHJR010000001.1"/>
</dbReference>